<reference evidence="4" key="1">
    <citation type="submission" date="2022-08" db="UniProtKB">
        <authorList>
            <consortium name="EnsemblMetazoa"/>
        </authorList>
    </citation>
    <scope>IDENTIFICATION</scope>
    <source>
        <strain evidence="4">05x7-T-G4-1.051#20</strain>
    </source>
</reference>
<keyword evidence="2" id="KW-1133">Transmembrane helix</keyword>
<keyword evidence="3" id="KW-0732">Signal</keyword>
<evidence type="ECO:0000256" key="1">
    <source>
        <dbReference type="SAM" id="MobiDB-lite"/>
    </source>
</evidence>
<evidence type="ECO:0000313" key="5">
    <source>
        <dbReference type="Proteomes" id="UP000005408"/>
    </source>
</evidence>
<evidence type="ECO:0000256" key="3">
    <source>
        <dbReference type="SAM" id="SignalP"/>
    </source>
</evidence>
<sequence>MYACWLFHFLITLTAISQSKALTWFDAQKECREKNQSLTQRENESTSFYWTGLFKKRSQWIKIIGCYATSEIQNVINKTFELSISSPPLCQERCLQESQYLFALQAKSCNCLSDSFDNSQNRLAPSNCTFKCNESGLLSTECGGESSFNVFLTVGDGTTAKSWKQMKEYCKSIKVYPIGNLTLSNASMACMESMHETSTPLWIGIVRDIYQNKEQGQLIPESEQLLIKRCMICYFNAGINESECQYKSCNKNLSTEVFCSKKEASTTNTDTNYSATTRTFSSKHIISSTSVSQNTSIVSTDLNITGSKVSETTSFVSNDLEKIGGKDKSAAIIVPVIIVTLVLFVFAVAMILYVRRRKEGTEEDTNGGGRGKSQKIQSTNYSNVENHTENNYFVLQKSNPSYELAGECIVGSESPYNETEDGTYDHLGNKDARKTPVEDIYNHTSRADLSDLSDYDVTNHKHFNVEDSTYDHAGVRDSSYGHIDLHPIEETDYSVLS</sequence>
<keyword evidence="5" id="KW-1185">Reference proteome</keyword>
<proteinExistence type="predicted"/>
<protein>
    <recommendedName>
        <fullName evidence="6">WSC domain-containing protein</fullName>
    </recommendedName>
</protein>
<evidence type="ECO:0000313" key="4">
    <source>
        <dbReference type="EnsemblMetazoa" id="G33478.1:cds"/>
    </source>
</evidence>
<dbReference type="Proteomes" id="UP000005408">
    <property type="component" value="Unassembled WGS sequence"/>
</dbReference>
<feature type="region of interest" description="Disordered" evidence="1">
    <location>
        <begin position="412"/>
        <end position="431"/>
    </location>
</feature>
<name>A0A8W8MP06_MAGGI</name>
<evidence type="ECO:0008006" key="6">
    <source>
        <dbReference type="Google" id="ProtNLM"/>
    </source>
</evidence>
<evidence type="ECO:0000256" key="2">
    <source>
        <dbReference type="SAM" id="Phobius"/>
    </source>
</evidence>
<dbReference type="EnsemblMetazoa" id="G33478.1">
    <property type="protein sequence ID" value="G33478.1:cds"/>
    <property type="gene ID" value="G33478"/>
</dbReference>
<feature type="signal peptide" evidence="3">
    <location>
        <begin position="1"/>
        <end position="21"/>
    </location>
</feature>
<feature type="chain" id="PRO_5036503673" description="WSC domain-containing protein" evidence="3">
    <location>
        <begin position="22"/>
        <end position="497"/>
    </location>
</feature>
<organism evidence="4 5">
    <name type="scientific">Magallana gigas</name>
    <name type="common">Pacific oyster</name>
    <name type="synonym">Crassostrea gigas</name>
    <dbReference type="NCBI Taxonomy" id="29159"/>
    <lineage>
        <taxon>Eukaryota</taxon>
        <taxon>Metazoa</taxon>
        <taxon>Spiralia</taxon>
        <taxon>Lophotrochozoa</taxon>
        <taxon>Mollusca</taxon>
        <taxon>Bivalvia</taxon>
        <taxon>Autobranchia</taxon>
        <taxon>Pteriomorphia</taxon>
        <taxon>Ostreida</taxon>
        <taxon>Ostreoidea</taxon>
        <taxon>Ostreidae</taxon>
        <taxon>Magallana</taxon>
    </lineage>
</organism>
<keyword evidence="2" id="KW-0812">Transmembrane</keyword>
<feature type="transmembrane region" description="Helical" evidence="2">
    <location>
        <begin position="332"/>
        <end position="354"/>
    </location>
</feature>
<dbReference type="AlphaFoldDB" id="A0A8W8MP06"/>
<accession>A0A8W8MP06</accession>
<keyword evidence="2" id="KW-0472">Membrane</keyword>